<dbReference type="EC" id="2.4.2.-" evidence="7"/>
<dbReference type="CDD" id="cd01439">
    <property type="entry name" value="TCCD_inducible_PARP_like"/>
    <property type="match status" value="1"/>
</dbReference>
<dbReference type="GO" id="GO:0070212">
    <property type="term" value="P:protein poly-ADP-ribosylation"/>
    <property type="evidence" value="ECO:0007669"/>
    <property type="project" value="TreeGrafter"/>
</dbReference>
<dbReference type="Pfam" id="PF23085">
    <property type="entry name" value="RRM_PARP14_3"/>
    <property type="match status" value="2"/>
</dbReference>
<dbReference type="InterPro" id="IPR057051">
    <property type="entry name" value="PARP14_RPM_1"/>
</dbReference>
<dbReference type="InterPro" id="IPR037197">
    <property type="entry name" value="WWE_dom_sf"/>
</dbReference>
<dbReference type="Gene3D" id="3.90.228.10">
    <property type="match status" value="1"/>
</dbReference>
<dbReference type="GO" id="GO:0005737">
    <property type="term" value="C:cytoplasm"/>
    <property type="evidence" value="ECO:0007669"/>
    <property type="project" value="TreeGrafter"/>
</dbReference>
<reference evidence="11" key="3">
    <citation type="submission" date="2025-09" db="UniProtKB">
        <authorList>
            <consortium name="Ensembl"/>
        </authorList>
    </citation>
    <scope>IDENTIFICATION</scope>
</reference>
<dbReference type="Pfam" id="PF23084">
    <property type="entry name" value="KH_PARP14_1"/>
    <property type="match status" value="1"/>
</dbReference>
<dbReference type="Ensembl" id="ENSPMRT00000010027.1">
    <property type="protein sequence ID" value="ENSPMRP00000009399.1"/>
    <property type="gene ID" value="ENSPMRG00000006310.1"/>
</dbReference>
<dbReference type="Gene3D" id="3.30.720.50">
    <property type="match status" value="1"/>
</dbReference>
<evidence type="ECO:0000256" key="6">
    <source>
        <dbReference type="ARBA" id="ARBA00024347"/>
    </source>
</evidence>
<evidence type="ECO:0000313" key="12">
    <source>
        <dbReference type="Proteomes" id="UP000472272"/>
    </source>
</evidence>
<keyword evidence="3 7" id="KW-0808">Transferase</keyword>
<dbReference type="InterPro" id="IPR052056">
    <property type="entry name" value="Mono-ARTD/PARP"/>
</dbReference>
<dbReference type="Pfam" id="PF23248">
    <property type="entry name" value="KH_PARP14_2"/>
    <property type="match status" value="1"/>
</dbReference>
<dbReference type="InterPro" id="IPR012677">
    <property type="entry name" value="Nucleotide-bd_a/b_plait_sf"/>
</dbReference>
<dbReference type="InterPro" id="IPR034464">
    <property type="entry name" value="PAR10_RRM1_2"/>
</dbReference>
<dbReference type="PANTHER" id="PTHR14453:SF89">
    <property type="entry name" value="PROTEIN MONO-ADP-RIBOSYLTRANSFERASE PARP14"/>
    <property type="match status" value="1"/>
</dbReference>
<dbReference type="CDD" id="cd02903">
    <property type="entry name" value="Macro_BAL-like"/>
    <property type="match status" value="2"/>
</dbReference>
<keyword evidence="2 7" id="KW-0328">Glycosyltransferase</keyword>
<dbReference type="InterPro" id="IPR012317">
    <property type="entry name" value="Poly(ADP-ribose)pol_cat_dom"/>
</dbReference>
<evidence type="ECO:0000256" key="1">
    <source>
        <dbReference type="ARBA" id="ARBA00004123"/>
    </source>
</evidence>
<dbReference type="Pfam" id="PF23222">
    <property type="entry name" value="RRM_PARP14_1"/>
    <property type="match status" value="1"/>
</dbReference>
<dbReference type="Pfam" id="PF23251">
    <property type="entry name" value="KH_PARP14_4"/>
    <property type="match status" value="1"/>
</dbReference>
<dbReference type="GO" id="GO:0010629">
    <property type="term" value="P:negative regulation of gene expression"/>
    <property type="evidence" value="ECO:0007669"/>
    <property type="project" value="TreeGrafter"/>
</dbReference>
<dbReference type="Pfam" id="PF23254">
    <property type="entry name" value="KH_PARP14_8"/>
    <property type="match status" value="1"/>
</dbReference>
<dbReference type="InterPro" id="IPR054596">
    <property type="entry name" value="PARP14_WWE"/>
</dbReference>
<dbReference type="PROSITE" id="PS51154">
    <property type="entry name" value="MACRO"/>
    <property type="match status" value="3"/>
</dbReference>
<dbReference type="Gene3D" id="3.30.70.330">
    <property type="match status" value="3"/>
</dbReference>
<accession>A0A670ICM8</accession>
<dbReference type="Pfam" id="PF22005">
    <property type="entry name" value="WWE_1"/>
    <property type="match status" value="1"/>
</dbReference>
<dbReference type="GO" id="GO:1990404">
    <property type="term" value="F:NAD+-protein mono-ADP-ribosyltransferase activity"/>
    <property type="evidence" value="ECO:0007669"/>
    <property type="project" value="TreeGrafter"/>
</dbReference>
<comment type="similarity">
    <text evidence="6">Belongs to the ARTD/PARP family.</text>
</comment>
<dbReference type="PANTHER" id="PTHR14453">
    <property type="entry name" value="PARP/ZINC FINGER CCCH TYPE DOMAIN CONTAINING PROTEIN"/>
    <property type="match status" value="1"/>
</dbReference>
<evidence type="ECO:0000256" key="4">
    <source>
        <dbReference type="ARBA" id="ARBA00023027"/>
    </source>
</evidence>
<organism evidence="11 12">
    <name type="scientific">Podarcis muralis</name>
    <name type="common">Wall lizard</name>
    <name type="synonym">Lacerta muralis</name>
    <dbReference type="NCBI Taxonomy" id="64176"/>
    <lineage>
        <taxon>Eukaryota</taxon>
        <taxon>Metazoa</taxon>
        <taxon>Chordata</taxon>
        <taxon>Craniata</taxon>
        <taxon>Vertebrata</taxon>
        <taxon>Euteleostomi</taxon>
        <taxon>Lepidosauria</taxon>
        <taxon>Squamata</taxon>
        <taxon>Bifurcata</taxon>
        <taxon>Unidentata</taxon>
        <taxon>Episquamata</taxon>
        <taxon>Laterata</taxon>
        <taxon>Lacertibaenia</taxon>
        <taxon>Lacertidae</taxon>
        <taxon>Podarcis</taxon>
    </lineage>
</organism>
<dbReference type="OMA" id="GQLCCKK"/>
<comment type="subcellular location">
    <subcellularLocation>
        <location evidence="1">Nucleus</location>
    </subcellularLocation>
</comment>
<dbReference type="SUPFAM" id="SSF52949">
    <property type="entry name" value="Macro domain-like"/>
    <property type="match status" value="3"/>
</dbReference>
<dbReference type="Pfam" id="PF23249">
    <property type="entry name" value="KH_PARP14_3"/>
    <property type="match status" value="1"/>
</dbReference>
<feature type="domain" description="Macro" evidence="10">
    <location>
        <begin position="1088"/>
        <end position="1273"/>
    </location>
</feature>
<dbReference type="Pfam" id="PF23245">
    <property type="entry name" value="RRM_PARP14_2"/>
    <property type="match status" value="1"/>
</dbReference>
<feature type="domain" description="PARP catalytic" evidence="9">
    <location>
        <begin position="1692"/>
        <end position="1888"/>
    </location>
</feature>
<feature type="compositionally biased region" description="Basic and acidic residues" evidence="8">
    <location>
        <begin position="114"/>
        <end position="125"/>
    </location>
</feature>
<dbReference type="InterPro" id="IPR057050">
    <property type="entry name" value="RRM_PARP14_2"/>
</dbReference>
<feature type="region of interest" description="Disordered" evidence="8">
    <location>
        <begin position="94"/>
        <end position="125"/>
    </location>
</feature>
<feature type="domain" description="Macro" evidence="10">
    <location>
        <begin position="877"/>
        <end position="1064"/>
    </location>
</feature>
<dbReference type="InterPro" id="IPR002589">
    <property type="entry name" value="Macro_dom"/>
</dbReference>
<proteinExistence type="inferred from homology"/>
<dbReference type="Pfam" id="PF23253">
    <property type="entry name" value="KH_PARP14_6"/>
    <property type="match status" value="1"/>
</dbReference>
<protein>
    <recommendedName>
        <fullName evidence="7">Poly [ADP-ribose] polymerase</fullName>
        <shortName evidence="7">PARP</shortName>
        <ecNumber evidence="7">2.4.2.-</ecNumber>
    </recommendedName>
</protein>
<dbReference type="CDD" id="cd02907">
    <property type="entry name" value="Macro_Af1521_BAL-like"/>
    <property type="match status" value="1"/>
</dbReference>
<keyword evidence="5" id="KW-0539">Nucleus</keyword>
<dbReference type="InterPro" id="IPR057048">
    <property type="entry name" value="PARP14_KH_6"/>
</dbReference>
<dbReference type="GO" id="GO:0003950">
    <property type="term" value="F:NAD+ poly-ADP-ribosyltransferase activity"/>
    <property type="evidence" value="ECO:0007669"/>
    <property type="project" value="UniProtKB-UniRule"/>
</dbReference>
<dbReference type="InterPro" id="IPR057043">
    <property type="entry name" value="PARP14_KH_2"/>
</dbReference>
<feature type="region of interest" description="Disordered" evidence="8">
    <location>
        <begin position="1070"/>
        <end position="1091"/>
    </location>
</feature>
<keyword evidence="12" id="KW-1185">Reference proteome</keyword>
<evidence type="ECO:0000259" key="9">
    <source>
        <dbReference type="PROSITE" id="PS51059"/>
    </source>
</evidence>
<keyword evidence="4 7" id="KW-0520">NAD</keyword>
<reference evidence="11 12" key="1">
    <citation type="journal article" date="2019" name="Proc. Natl. Acad. Sci. U.S.A.">
        <title>Regulatory changes in pterin and carotenoid genes underlie balanced color polymorphisms in the wall lizard.</title>
        <authorList>
            <person name="Andrade P."/>
            <person name="Pinho C."/>
            <person name="Perez I de Lanuza G."/>
            <person name="Afonso S."/>
            <person name="Brejcha J."/>
            <person name="Rubin C.J."/>
            <person name="Wallerman O."/>
            <person name="Pereira P."/>
            <person name="Sabatino S.J."/>
            <person name="Bellati A."/>
            <person name="Pellitteri-Rosa D."/>
            <person name="Bosakova Z."/>
            <person name="Bunikis I."/>
            <person name="Carretero M.A."/>
            <person name="Feiner N."/>
            <person name="Marsik P."/>
            <person name="Pauperio F."/>
            <person name="Salvi D."/>
            <person name="Soler L."/>
            <person name="While G.M."/>
            <person name="Uller T."/>
            <person name="Font E."/>
            <person name="Andersson L."/>
            <person name="Carneiro M."/>
        </authorList>
    </citation>
    <scope>NUCLEOTIDE SEQUENCE</scope>
</reference>
<dbReference type="Proteomes" id="UP000472272">
    <property type="component" value="Chromosome 1"/>
</dbReference>
<dbReference type="Pfam" id="PF00644">
    <property type="entry name" value="PARP"/>
    <property type="match status" value="1"/>
</dbReference>
<dbReference type="Pfam" id="PF01661">
    <property type="entry name" value="Macro"/>
    <property type="match status" value="3"/>
</dbReference>
<dbReference type="Pfam" id="PF23252">
    <property type="entry name" value="KH_PARP14_5"/>
    <property type="match status" value="1"/>
</dbReference>
<evidence type="ECO:0000256" key="8">
    <source>
        <dbReference type="SAM" id="MobiDB-lite"/>
    </source>
</evidence>
<dbReference type="SUPFAM" id="SSF56399">
    <property type="entry name" value="ADP-ribosylation"/>
    <property type="match status" value="1"/>
</dbReference>
<dbReference type="FunFam" id="3.90.228.10:FF:000008">
    <property type="entry name" value="Poly [ADP-ribose] polymerase"/>
    <property type="match status" value="1"/>
</dbReference>
<reference evidence="11" key="2">
    <citation type="submission" date="2025-08" db="UniProtKB">
        <authorList>
            <consortium name="Ensembl"/>
        </authorList>
    </citation>
    <scope>IDENTIFICATION</scope>
</reference>
<dbReference type="Gene3D" id="3.40.220.10">
    <property type="entry name" value="Leucine Aminopeptidase, subunit E, domain 1"/>
    <property type="match status" value="3"/>
</dbReference>
<evidence type="ECO:0000256" key="7">
    <source>
        <dbReference type="RuleBase" id="RU362114"/>
    </source>
</evidence>
<evidence type="ECO:0000313" key="11">
    <source>
        <dbReference type="Ensembl" id="ENSPMRP00000009399.1"/>
    </source>
</evidence>
<dbReference type="InterPro" id="IPR057046">
    <property type="entry name" value="PARP14_KH_4"/>
</dbReference>
<evidence type="ECO:0000256" key="2">
    <source>
        <dbReference type="ARBA" id="ARBA00022676"/>
    </source>
</evidence>
<evidence type="ECO:0000256" key="3">
    <source>
        <dbReference type="ARBA" id="ARBA00022679"/>
    </source>
</evidence>
<dbReference type="InterPro" id="IPR057045">
    <property type="entry name" value="PARP14_KH_3"/>
</dbReference>
<dbReference type="GO" id="GO:0003714">
    <property type="term" value="F:transcription corepressor activity"/>
    <property type="evidence" value="ECO:0007669"/>
    <property type="project" value="TreeGrafter"/>
</dbReference>
<dbReference type="SMART" id="SM00506">
    <property type="entry name" value="A1pp"/>
    <property type="match status" value="3"/>
</dbReference>
<dbReference type="CDD" id="cd12547">
    <property type="entry name" value="RRM1_2_PAR10"/>
    <property type="match status" value="1"/>
</dbReference>
<feature type="domain" description="Macro" evidence="10">
    <location>
        <begin position="1300"/>
        <end position="1471"/>
    </location>
</feature>
<dbReference type="InterPro" id="IPR057049">
    <property type="entry name" value="PARP14_KH_8"/>
</dbReference>
<dbReference type="InterPro" id="IPR057044">
    <property type="entry name" value="PARP14_KH_1"/>
</dbReference>
<dbReference type="InterPro" id="IPR043472">
    <property type="entry name" value="Macro_dom-like"/>
</dbReference>
<name>A0A670ICM8_PODMU</name>
<dbReference type="GeneTree" id="ENSGT00940000154311"/>
<dbReference type="SUPFAM" id="SSF117839">
    <property type="entry name" value="WWE domain"/>
    <property type="match status" value="1"/>
</dbReference>
<dbReference type="GO" id="GO:0005634">
    <property type="term" value="C:nucleus"/>
    <property type="evidence" value="ECO:0007669"/>
    <property type="project" value="UniProtKB-SubCell"/>
</dbReference>
<evidence type="ECO:0000259" key="10">
    <source>
        <dbReference type="PROSITE" id="PS51154"/>
    </source>
</evidence>
<sequence>MAEREEVYIFPVLVEANWGCKISKSLKNKLLLYFQSSKRSGGGECKIHVEAGKEERVVVCFAEEEVRQRVLNMSHHELDLPEKKKLKLAVSLSPEAAADDEPQQEPNASPKPVTAEEPKDLELPKDVPEKLVAQEEFSEVVVTPVGNEVELETIEMYFESKKHSGGGPIKSCIQDGEQFIITFANKEDAQEVLKRESHVVNKTALQVRQPQQETAQAASQMSASLVVVQNDLQEPVEECMLVLLVENTSSLSESDKDFTVEILPELSAAVLSFIKPIEIDQFIKDFNQYHRAKQLHFSAHSLEVTKSILVEDIPPRISQDFISVYFESKKHGGGPVSDVSYLQEENSAVVTFQDSKDVTTILKRKHSFNSVPVLVHPYYASLGTALYGKDRSQIRMPDPIGLPIDPYHWQFLQQNPQGLQEISHAMAGCYCEVEWPARYCSHPEITLRPSFALSKQKSFLVKTWQENVSTRLTQFLSKQKVAKCVLNAEIWEAIRNNIVKDDIWILPDIAKGIVVMVGAPEAVRCLEEEMQVLIEKAAKKIEREKQTIEATVPVVAGKYTILNNAGLQDSIHMEYPDLKIAYDASRGLITLHGVAAEVFKIKSEIFERISRMEQRYVDVHPYILLFMQHVDNEHLSQHLFWSKKINAFYELEEKAVLLIGAARQDLQRAEEEMKTKLTCKCVELEDNSILGKREWKELTNSLCKIVQLNNCSSETIRIQEMEDQIVIAGYFEDVGSAYQKIFDFVDRNTKIQKTIRTKSTAVTMYVEEEKRNSWLKLEQQGITIRFGMQANRRLISLEGPRVEVLKGLELFQNTLSSLYCTKMVIDKPGAKEFFKEQEHLYVAGAKQQFNCLIRIQESSEESEEEGGDVNRPEEKRLPSCEVKLEGGIVVAVHKGDLTRYSVDVVVNASNEDLKHIGGLAYALLKAAGPQLQSECDDLVRKYGCLKPGRAVRTRAWNLPCKELIHAVGPRWNSSEKEKCTQQLKEAVKQSLNLAETYSHRSIAIPAISSGIFGFPLDECAHTIVTSIKEHLEETSGSGCLKKILLVDSNENTVRALSEALNEIFTDTLPPSKSSLTSKTKSHATKSRKEPQEITTAEGVKIVLQKKGIEDSTANVIVNSVSRDLQLDKGPLSKALLARAGMELQEQLTKEGQGKDIKEGCVLKTNGYALGCFHVLHAHLPSWNQGKKSKILGEIVEECLETTEQLSLNSIAIPAIGTGNLLFPKQFVAKAMFDEVFKFSRKANPHSLKEVHFVLHPSDTDTIKAFTDELNNRLNPSQTNIVPDSSQQLGQASFGSISSPKSGVHKMQIGSVLLQVECGDITQETTDAIVNITNTTFDLKVGVSKAILDGAGPGMEQECAQLATQPHNNLICTQAGNLKCKNVIHLVAQEDTKAQVSKALVECEQRQFSSIAFPAIGTGQAKRDPTAVANDMIDAIVDFISQTPSPQVKMIKIVIFQPHLLSIFFASMQRKEAAPSKHGGTSSSNSIFSRLVDFFSFRKSAEGANPTILLERTVEPTIFQICGDSRKNVEEAEFWMKDLILKGQYETVVSDKWISNFGESEYEKLRALQQRLHVAIRLEYKDSSPSLHIVGITKDVLTASSVIKSMVQSMEEQSKADILSNFVEWQYEDNGKYKAFDSLTNMYLESAAHQLEITIRNKSYKVDPSKQCAVDNQGRSITLRRVSKAEGNLAVDLPEQWEDMGQAHLKIVELKPETEEYQTVKKMFLQTCSVFTIVKIERIQNPYKWQQYQIKKKEMDDKNGHTNNEKPLFHGTAFTSIKLINDYGFNRSYAGMHAAAYGNGTYFAVNAQYSACDTYSKPEADGKKYMYLARVLTGEYCPGAQGLVVPKPKNAADPTVLFDSVTDNVSKPSLFVIFNDIQAYPEYLITFKK</sequence>
<evidence type="ECO:0000256" key="5">
    <source>
        <dbReference type="ARBA" id="ARBA00023242"/>
    </source>
</evidence>
<dbReference type="InterPro" id="IPR057047">
    <property type="entry name" value="PARP14_KH_5"/>
</dbReference>
<dbReference type="PROSITE" id="PS51059">
    <property type="entry name" value="PARP_CATALYTIC"/>
    <property type="match status" value="1"/>
</dbReference>